<dbReference type="InterPro" id="IPR012338">
    <property type="entry name" value="Beta-lactam/transpept-like"/>
</dbReference>
<sequence length="455" mass="50705">MICYLFSKMRLFTYKPIMMLCAIMLLGMFFNGTFAQDMDINRLDTYFNTLESNDKFMGSVAILKDGKVVYDKQVGYSNLELEQQPDVNTSYGIGSISKVFTAVLIFKAIEEGMLDLDGTIEGYFPSIINSEKITIAQLLSHRSGVFNFTDDKENYLSYHTSHKSPEEMVNIIAQGGSMFEPGDKGGYSNSNYVLLSIILEKVYGQSYAAILWEQLIDPLGLAHTYFGGPMNGNQKESRSYTYDGRWKLMEETDPSIGLGAGGIVSTPSDLLVFADALFTGGLLSKASLSKMKTIRENFGMGLFKIAYNDHVSYGHNGEIDGFIGAMRYFEDDKYGFVVLSNGLNYTLNTITVTMVNALYGKHYDIPDFRVYHPRAKELDAYLGVYSSESFPVKLSITRSGKQLFVQAPGDAKMKMVATAKGEFKYEPAGIAIRFFTENGQLAIIQGGKTHVLTRE</sequence>
<dbReference type="eggNOG" id="COG1680">
    <property type="taxonomic scope" value="Bacteria"/>
</dbReference>
<dbReference type="InterPro" id="IPR001466">
    <property type="entry name" value="Beta-lactam-related"/>
</dbReference>
<organism evidence="2 3">
    <name type="scientific">Allomuricauda ruestringensis (strain DSM 13258 / CIP 107369 / LMG 19739 / B1)</name>
    <name type="common">Muricauda ruestringensis</name>
    <dbReference type="NCBI Taxonomy" id="886377"/>
    <lineage>
        <taxon>Bacteria</taxon>
        <taxon>Pseudomonadati</taxon>
        <taxon>Bacteroidota</taxon>
        <taxon>Flavobacteriia</taxon>
        <taxon>Flavobacteriales</taxon>
        <taxon>Flavobacteriaceae</taxon>
        <taxon>Flagellimonas</taxon>
    </lineage>
</organism>
<accession>G2PPX4</accession>
<dbReference type="Proteomes" id="UP000008908">
    <property type="component" value="Chromosome"/>
</dbReference>
<dbReference type="EMBL" id="CP002999">
    <property type="protein sequence ID" value="AEM71552.1"/>
    <property type="molecule type" value="Genomic_DNA"/>
</dbReference>
<keyword evidence="3" id="KW-1185">Reference proteome</keyword>
<dbReference type="InterPro" id="IPR050491">
    <property type="entry name" value="AmpC-like"/>
</dbReference>
<gene>
    <name evidence="2" type="ordered locus">Murru_2515</name>
</gene>
<keyword evidence="2" id="KW-0645">Protease</keyword>
<dbReference type="STRING" id="886377.Murru_2515"/>
<reference evidence="3" key="1">
    <citation type="submission" date="2011-08" db="EMBL/GenBank/DDBJ databases">
        <title>The complete genome of Muricauda ruestringensis DSM 13258.</title>
        <authorList>
            <person name="Lucas S."/>
            <person name="Han J."/>
            <person name="Lapidus A."/>
            <person name="Bruce D."/>
            <person name="Goodwin L."/>
            <person name="Pitluck S."/>
            <person name="Peters L."/>
            <person name="Kyrpides N."/>
            <person name="Mavromatis K."/>
            <person name="Ivanova N."/>
            <person name="Ovchinnikova G."/>
            <person name="Teshima H."/>
            <person name="Detter J.C."/>
            <person name="Tapia R."/>
            <person name="Han C."/>
            <person name="Land M."/>
            <person name="Hauser L."/>
            <person name="Markowitz V."/>
            <person name="Cheng J.-F."/>
            <person name="Hugenholtz P."/>
            <person name="Woyke T."/>
            <person name="Wu D."/>
            <person name="Spring S."/>
            <person name="Schroeder M."/>
            <person name="Brambilla E."/>
            <person name="Klenk H.-P."/>
            <person name="Eisen J.A."/>
        </authorList>
    </citation>
    <scope>NUCLEOTIDE SEQUENCE [LARGE SCALE GENOMIC DNA]</scope>
    <source>
        <strain evidence="3">DSM 13258 / LMG 19739 / B1</strain>
    </source>
</reference>
<dbReference type="AlphaFoldDB" id="G2PPX4"/>
<evidence type="ECO:0000313" key="3">
    <source>
        <dbReference type="Proteomes" id="UP000008908"/>
    </source>
</evidence>
<keyword evidence="2" id="KW-0378">Hydrolase</keyword>
<dbReference type="Pfam" id="PF00144">
    <property type="entry name" value="Beta-lactamase"/>
    <property type="match status" value="1"/>
</dbReference>
<reference evidence="2 3" key="2">
    <citation type="journal article" date="2012" name="Stand. Genomic Sci.">
        <title>Complete genome sequence of the facultatively anaerobic, appendaged bacterium Muricauda ruestringensis type strain (B1(T)).</title>
        <authorList>
            <person name="Huntemann M."/>
            <person name="Teshima H."/>
            <person name="Lapidus A."/>
            <person name="Nolan M."/>
            <person name="Lucas S."/>
            <person name="Hammon N."/>
            <person name="Deshpande S."/>
            <person name="Cheng J.F."/>
            <person name="Tapia R."/>
            <person name="Goodwin L.A."/>
            <person name="Pitluck S."/>
            <person name="Liolios K."/>
            <person name="Pagani I."/>
            <person name="Ivanova N."/>
            <person name="Mavromatis K."/>
            <person name="Mikhailova N."/>
            <person name="Pati A."/>
            <person name="Chen A."/>
            <person name="Palaniappan K."/>
            <person name="Land M."/>
            <person name="Hauser L."/>
            <person name="Pan C."/>
            <person name="Brambilla E.M."/>
            <person name="Rohde M."/>
            <person name="Spring S."/>
            <person name="Goker M."/>
            <person name="Detter J.C."/>
            <person name="Bristow J."/>
            <person name="Eisen J.A."/>
            <person name="Markowitz V."/>
            <person name="Hugenholtz P."/>
            <person name="Kyrpides N.C."/>
            <person name="Klenk H.P."/>
            <person name="Woyke T."/>
        </authorList>
    </citation>
    <scope>NUCLEOTIDE SEQUENCE [LARGE SCALE GENOMIC DNA]</scope>
    <source>
        <strain evidence="3">DSM 13258 / LMG 19739 / B1</strain>
    </source>
</reference>
<dbReference type="HOGENOM" id="CLU_020027_0_4_10"/>
<dbReference type="Gene3D" id="3.40.710.10">
    <property type="entry name" value="DD-peptidase/beta-lactamase superfamily"/>
    <property type="match status" value="1"/>
</dbReference>
<dbReference type="KEGG" id="mrs:Murru_2515"/>
<proteinExistence type="predicted"/>
<evidence type="ECO:0000313" key="2">
    <source>
        <dbReference type="EMBL" id="AEM71552.1"/>
    </source>
</evidence>
<evidence type="ECO:0000259" key="1">
    <source>
        <dbReference type="Pfam" id="PF00144"/>
    </source>
</evidence>
<dbReference type="PANTHER" id="PTHR46825:SF9">
    <property type="entry name" value="BETA-LACTAMASE-RELATED DOMAIN-CONTAINING PROTEIN"/>
    <property type="match status" value="1"/>
</dbReference>
<name>G2PPX4_ALLRU</name>
<dbReference type="GO" id="GO:0009002">
    <property type="term" value="F:serine-type D-Ala-D-Ala carboxypeptidase activity"/>
    <property type="evidence" value="ECO:0007669"/>
    <property type="project" value="UniProtKB-EC"/>
</dbReference>
<protein>
    <submittedName>
        <fullName evidence="2">Serine-type D-Ala-D-Ala carboxypeptidase</fullName>
        <ecNumber evidence="2">3.4.16.4</ecNumber>
    </submittedName>
</protein>
<dbReference type="SUPFAM" id="SSF56601">
    <property type="entry name" value="beta-lactamase/transpeptidase-like"/>
    <property type="match status" value="1"/>
</dbReference>
<feature type="domain" description="Beta-lactamase-related" evidence="1">
    <location>
        <begin position="59"/>
        <end position="344"/>
    </location>
</feature>
<dbReference type="PANTHER" id="PTHR46825">
    <property type="entry name" value="D-ALANYL-D-ALANINE-CARBOXYPEPTIDASE/ENDOPEPTIDASE AMPH"/>
    <property type="match status" value="1"/>
</dbReference>
<keyword evidence="2" id="KW-0121">Carboxypeptidase</keyword>
<dbReference type="EC" id="3.4.16.4" evidence="2"/>